<evidence type="ECO:0000256" key="1">
    <source>
        <dbReference type="SAM" id="Phobius"/>
    </source>
</evidence>
<keyword evidence="1" id="KW-0472">Membrane</keyword>
<proteinExistence type="predicted"/>
<evidence type="ECO:0000313" key="2">
    <source>
        <dbReference type="EMBL" id="PZQ62880.1"/>
    </source>
</evidence>
<dbReference type="AlphaFoldDB" id="A0A2W5RHT3"/>
<protein>
    <submittedName>
        <fullName evidence="2">Uncharacterized protein</fullName>
    </submittedName>
</protein>
<keyword evidence="1" id="KW-0812">Transmembrane</keyword>
<sequence length="63" mass="6707">MSHDQRRLSHRTIAGWPALLVIAVLVAAVLYLTLGRDTASAKLKPATGTARAMALAAEQQPAR</sequence>
<dbReference type="Proteomes" id="UP000249229">
    <property type="component" value="Unassembled WGS sequence"/>
</dbReference>
<organism evidence="2 3">
    <name type="scientific">Sphingomonas taxi</name>
    <dbReference type="NCBI Taxonomy" id="1549858"/>
    <lineage>
        <taxon>Bacteria</taxon>
        <taxon>Pseudomonadati</taxon>
        <taxon>Pseudomonadota</taxon>
        <taxon>Alphaproteobacteria</taxon>
        <taxon>Sphingomonadales</taxon>
        <taxon>Sphingomonadaceae</taxon>
        <taxon>Sphingomonas</taxon>
    </lineage>
</organism>
<accession>A0A2W5RHT3</accession>
<name>A0A2W5RHT3_9SPHN</name>
<dbReference type="EMBL" id="QFQI01000001">
    <property type="protein sequence ID" value="PZQ62880.1"/>
    <property type="molecule type" value="Genomic_DNA"/>
</dbReference>
<gene>
    <name evidence="2" type="ORF">DI544_01415</name>
</gene>
<comment type="caution">
    <text evidence="2">The sequence shown here is derived from an EMBL/GenBank/DDBJ whole genome shotgun (WGS) entry which is preliminary data.</text>
</comment>
<reference evidence="2 3" key="1">
    <citation type="submission" date="2017-08" db="EMBL/GenBank/DDBJ databases">
        <title>Infants hospitalized years apart are colonized by the same room-sourced microbial strains.</title>
        <authorList>
            <person name="Brooks B."/>
            <person name="Olm M.R."/>
            <person name="Firek B.A."/>
            <person name="Baker R."/>
            <person name="Thomas B.C."/>
            <person name="Morowitz M.J."/>
            <person name="Banfield J.F."/>
        </authorList>
    </citation>
    <scope>NUCLEOTIDE SEQUENCE [LARGE SCALE GENOMIC DNA]</scope>
    <source>
        <strain evidence="2">S2_005_001_R1_22</strain>
    </source>
</reference>
<keyword evidence="1" id="KW-1133">Transmembrane helix</keyword>
<feature type="transmembrane region" description="Helical" evidence="1">
    <location>
        <begin position="12"/>
        <end position="34"/>
    </location>
</feature>
<evidence type="ECO:0000313" key="3">
    <source>
        <dbReference type="Proteomes" id="UP000249229"/>
    </source>
</evidence>